<evidence type="ECO:0000256" key="1">
    <source>
        <dbReference type="ARBA" id="ARBA00004613"/>
    </source>
</evidence>
<protein>
    <recommendedName>
        <fullName evidence="7">C-type lectin domain-containing protein</fullName>
    </recommendedName>
</protein>
<dbReference type="InterPro" id="IPR016187">
    <property type="entry name" value="CTDL_fold"/>
</dbReference>
<dbReference type="GO" id="GO:0030246">
    <property type="term" value="F:carbohydrate binding"/>
    <property type="evidence" value="ECO:0007669"/>
    <property type="project" value="UniProtKB-KW"/>
</dbReference>
<dbReference type="PANTHER" id="PTHR22799">
    <property type="entry name" value="TETRANECTIN-RELATED"/>
    <property type="match status" value="1"/>
</dbReference>
<dbReference type="Pfam" id="PF00059">
    <property type="entry name" value="Lectin_C"/>
    <property type="match status" value="1"/>
</dbReference>
<evidence type="ECO:0000256" key="4">
    <source>
        <dbReference type="ARBA" id="ARBA00022734"/>
    </source>
</evidence>
<organism evidence="8 9">
    <name type="scientific">Petrolisthes cinctipes</name>
    <name type="common">Flat porcelain crab</name>
    <dbReference type="NCBI Taxonomy" id="88211"/>
    <lineage>
        <taxon>Eukaryota</taxon>
        <taxon>Metazoa</taxon>
        <taxon>Ecdysozoa</taxon>
        <taxon>Arthropoda</taxon>
        <taxon>Crustacea</taxon>
        <taxon>Multicrustacea</taxon>
        <taxon>Malacostraca</taxon>
        <taxon>Eumalacostraca</taxon>
        <taxon>Eucarida</taxon>
        <taxon>Decapoda</taxon>
        <taxon>Pleocyemata</taxon>
        <taxon>Anomura</taxon>
        <taxon>Galatheoidea</taxon>
        <taxon>Porcellanidae</taxon>
        <taxon>Petrolisthes</taxon>
    </lineage>
</organism>
<keyword evidence="9" id="KW-1185">Reference proteome</keyword>
<dbReference type="PANTHER" id="PTHR22799:SF1">
    <property type="entry name" value="C-TYPE LECTIN DOMAIN FAMILY 11 MEMBER A"/>
    <property type="match status" value="1"/>
</dbReference>
<dbReference type="Proteomes" id="UP001286313">
    <property type="component" value="Unassembled WGS sequence"/>
</dbReference>
<keyword evidence="5" id="KW-0175">Coiled coil</keyword>
<feature type="signal peptide" evidence="6">
    <location>
        <begin position="1"/>
        <end position="28"/>
    </location>
</feature>
<dbReference type="InterPro" id="IPR001304">
    <property type="entry name" value="C-type_lectin-like"/>
</dbReference>
<dbReference type="InterPro" id="IPR051663">
    <property type="entry name" value="CLec_Tetranectin-domain"/>
</dbReference>
<dbReference type="EMBL" id="JAWQEG010002853">
    <property type="protein sequence ID" value="KAK3869321.1"/>
    <property type="molecule type" value="Genomic_DNA"/>
</dbReference>
<evidence type="ECO:0000313" key="9">
    <source>
        <dbReference type="Proteomes" id="UP001286313"/>
    </source>
</evidence>
<feature type="chain" id="PRO_5041941917" description="C-type lectin domain-containing protein" evidence="6">
    <location>
        <begin position="29"/>
        <end position="336"/>
    </location>
</feature>
<reference evidence="8" key="1">
    <citation type="submission" date="2023-10" db="EMBL/GenBank/DDBJ databases">
        <title>Genome assemblies of two species of porcelain crab, Petrolisthes cinctipes and Petrolisthes manimaculis (Anomura: Porcellanidae).</title>
        <authorList>
            <person name="Angst P."/>
        </authorList>
    </citation>
    <scope>NUCLEOTIDE SEQUENCE</scope>
    <source>
        <strain evidence="8">PB745_01</strain>
        <tissue evidence="8">Gill</tissue>
    </source>
</reference>
<evidence type="ECO:0000256" key="5">
    <source>
        <dbReference type="SAM" id="Coils"/>
    </source>
</evidence>
<gene>
    <name evidence="8" type="ORF">Pcinc_025368</name>
</gene>
<keyword evidence="3 6" id="KW-0732">Signal</keyword>
<dbReference type="GO" id="GO:0008083">
    <property type="term" value="F:growth factor activity"/>
    <property type="evidence" value="ECO:0007669"/>
    <property type="project" value="TreeGrafter"/>
</dbReference>
<name>A0AAE1F8X1_PETCI</name>
<evidence type="ECO:0000256" key="2">
    <source>
        <dbReference type="ARBA" id="ARBA00022525"/>
    </source>
</evidence>
<sequence>MAPSAVVTVLSIILFVSSPVIPIPASFAEGILVLSTTASPDGGSKVPLETNDMKLNLAVNQLAILHLLRKGASGNKCEGMTGMGRGDLEEVQRLREELASLLDTQCPLRDSVAEVRDHQEAVSHNQQKLENYVKDINASNNNLNGTLSQVRITVSEMSSNLLKIQEDIKRLQEQIAMKEQDTEKNNSTAQLHDDMGATNLWSPGRLFRHEGQEFYLNTDQKKTWKDAREWCQERGGDLAQPNGGWDLFRQQLLQLLPPAPPSGHQGVWLGASDTQQEGHWVWLSGTPIPHNFPWGRGQPDSNGRTSNCLEIVHEKDVRREYNDYMCSDPRYFVCQL</sequence>
<evidence type="ECO:0000313" key="8">
    <source>
        <dbReference type="EMBL" id="KAK3869321.1"/>
    </source>
</evidence>
<keyword evidence="4" id="KW-0430">Lectin</keyword>
<dbReference type="SUPFAM" id="SSF56436">
    <property type="entry name" value="C-type lectin-like"/>
    <property type="match status" value="1"/>
</dbReference>
<dbReference type="GO" id="GO:0005615">
    <property type="term" value="C:extracellular space"/>
    <property type="evidence" value="ECO:0007669"/>
    <property type="project" value="TreeGrafter"/>
</dbReference>
<dbReference type="SMART" id="SM00034">
    <property type="entry name" value="CLECT"/>
    <property type="match status" value="1"/>
</dbReference>
<dbReference type="PROSITE" id="PS50041">
    <property type="entry name" value="C_TYPE_LECTIN_2"/>
    <property type="match status" value="1"/>
</dbReference>
<evidence type="ECO:0000256" key="3">
    <source>
        <dbReference type="ARBA" id="ARBA00022729"/>
    </source>
</evidence>
<proteinExistence type="predicted"/>
<dbReference type="CDD" id="cd00037">
    <property type="entry name" value="CLECT"/>
    <property type="match status" value="1"/>
</dbReference>
<accession>A0AAE1F8X1</accession>
<feature type="coiled-coil region" evidence="5">
    <location>
        <begin position="154"/>
        <end position="181"/>
    </location>
</feature>
<feature type="domain" description="C-type lectin" evidence="7">
    <location>
        <begin position="209"/>
        <end position="335"/>
    </location>
</feature>
<evidence type="ECO:0000259" key="7">
    <source>
        <dbReference type="PROSITE" id="PS50041"/>
    </source>
</evidence>
<dbReference type="InterPro" id="IPR016186">
    <property type="entry name" value="C-type_lectin-like/link_sf"/>
</dbReference>
<keyword evidence="2" id="KW-0964">Secreted</keyword>
<comment type="subcellular location">
    <subcellularLocation>
        <location evidence="1">Secreted</location>
    </subcellularLocation>
</comment>
<dbReference type="AlphaFoldDB" id="A0AAE1F8X1"/>
<comment type="caution">
    <text evidence="8">The sequence shown here is derived from an EMBL/GenBank/DDBJ whole genome shotgun (WGS) entry which is preliminary data.</text>
</comment>
<evidence type="ECO:0000256" key="6">
    <source>
        <dbReference type="SAM" id="SignalP"/>
    </source>
</evidence>
<dbReference type="Gene3D" id="3.10.100.10">
    <property type="entry name" value="Mannose-Binding Protein A, subunit A"/>
    <property type="match status" value="1"/>
</dbReference>